<dbReference type="EMBL" id="CP022375">
    <property type="protein sequence ID" value="AXH29938.1"/>
    <property type="molecule type" value="Genomic_DNA"/>
</dbReference>
<sequence length="29" mass="3337">MTKDSCDYISFNKPNIILKDNLKGFGFNL</sequence>
<evidence type="ECO:0000313" key="2">
    <source>
        <dbReference type="Proteomes" id="UP000253862"/>
    </source>
</evidence>
<dbReference type="Proteomes" id="UP000253862">
    <property type="component" value="Chromosome"/>
</dbReference>
<gene>
    <name evidence="1" type="ORF">CGC43_04750</name>
</gene>
<dbReference type="AlphaFoldDB" id="A0A345JRJ2"/>
<accession>A0A345JRJ2</accession>
<reference evidence="1 2" key="1">
    <citation type="submission" date="2017-07" db="EMBL/GenBank/DDBJ databases">
        <title>Complete genome sequences and comparative analysis of the novel pathogen Francisella opportunistica.</title>
        <authorList>
            <person name="Dietrich E.A."/>
            <person name="Kingry L.C."/>
            <person name="Petersen J.M."/>
        </authorList>
    </citation>
    <scope>NUCLEOTIDE SEQUENCE [LARGE SCALE GENOMIC DNA]</scope>
    <source>
        <strain evidence="1 2">14-2155</strain>
    </source>
</reference>
<organism evidence="1 2">
    <name type="scientific">Francisella opportunistica</name>
    <dbReference type="NCBI Taxonomy" id="2016517"/>
    <lineage>
        <taxon>Bacteria</taxon>
        <taxon>Pseudomonadati</taxon>
        <taxon>Pseudomonadota</taxon>
        <taxon>Gammaproteobacteria</taxon>
        <taxon>Thiotrichales</taxon>
        <taxon>Francisellaceae</taxon>
        <taxon>Francisella</taxon>
    </lineage>
</organism>
<evidence type="ECO:0000313" key="1">
    <source>
        <dbReference type="EMBL" id="AXH29938.1"/>
    </source>
</evidence>
<proteinExistence type="predicted"/>
<keyword evidence="2" id="KW-1185">Reference proteome</keyword>
<protein>
    <submittedName>
        <fullName evidence="1">Enolase</fullName>
    </submittedName>
</protein>
<name>A0A345JRJ2_9GAMM</name>